<evidence type="ECO:0000259" key="1">
    <source>
        <dbReference type="Pfam" id="PF01636"/>
    </source>
</evidence>
<proteinExistence type="predicted"/>
<dbReference type="AlphaFoldDB" id="A0A167LH67"/>
<reference evidence="2 3" key="1">
    <citation type="submission" date="2013-07" db="EMBL/GenBank/DDBJ databases">
        <title>Comparative Genomic and Metabolomic Analysis of Twelve Strains of Pseudoalteromonas luteoviolacea.</title>
        <authorList>
            <person name="Vynne N.G."/>
            <person name="Mansson M."/>
            <person name="Gram L."/>
        </authorList>
    </citation>
    <scope>NUCLEOTIDE SEQUENCE [LARGE SCALE GENOMIC DNA]</scope>
    <source>
        <strain evidence="2 3">CPMOR-1</strain>
    </source>
</reference>
<dbReference type="InterPro" id="IPR011009">
    <property type="entry name" value="Kinase-like_dom_sf"/>
</dbReference>
<accession>A0A167LH67</accession>
<protein>
    <recommendedName>
        <fullName evidence="1">Aminoglycoside phosphotransferase domain-containing protein</fullName>
    </recommendedName>
</protein>
<dbReference type="PATRIC" id="fig|1365248.3.peg.1802"/>
<dbReference type="EMBL" id="AUYC01000021">
    <property type="protein sequence ID" value="KZN64522.1"/>
    <property type="molecule type" value="Genomic_DNA"/>
</dbReference>
<dbReference type="Pfam" id="PF01636">
    <property type="entry name" value="APH"/>
    <property type="match status" value="1"/>
</dbReference>
<evidence type="ECO:0000313" key="3">
    <source>
        <dbReference type="Proteomes" id="UP000076486"/>
    </source>
</evidence>
<dbReference type="Gene3D" id="3.90.1200.10">
    <property type="match status" value="1"/>
</dbReference>
<organism evidence="2 3">
    <name type="scientific">Pseudoalteromonas luteoviolacea CPMOR-1</name>
    <dbReference type="NCBI Taxonomy" id="1365248"/>
    <lineage>
        <taxon>Bacteria</taxon>
        <taxon>Pseudomonadati</taxon>
        <taxon>Pseudomonadota</taxon>
        <taxon>Gammaproteobacteria</taxon>
        <taxon>Alteromonadales</taxon>
        <taxon>Pseudoalteromonadaceae</taxon>
        <taxon>Pseudoalteromonas</taxon>
    </lineage>
</organism>
<sequence length="346" mass="39638">MASLTPEIELQRAQIRVRFIEAQIERLTSDFCDISIDAITGDASFRSYFRVQTKLSKYILMDVPPEKGSVEAFIKLNHVFAEGGLAVPEVFAFDVDNGFVLLEDLGSVHLADIVAQQGGDQHYQALLTWLPKIAMLRSSRWMNAYDAAFITQEMEIFKVWLLGQWLGYSSASDFESQWQKLTTSLTESMLAQPQVVMHRDFHSRNVMYCASAGRLIDYQDAVVGPVCYDAVSLLKDCYIKLPSAQFQRLRKESYRQLSDAGLLREMNYEQYIEYFNFTGMQRHLKAAGIFARLYLRDGKPGYLPNILPTLEYVIEAAQMYPQFQWLATWLHSEIIPMIEAKLAESL</sequence>
<dbReference type="Gene3D" id="3.30.200.20">
    <property type="entry name" value="Phosphorylase Kinase, domain 1"/>
    <property type="match status" value="1"/>
</dbReference>
<dbReference type="InterPro" id="IPR002575">
    <property type="entry name" value="Aminoglycoside_PTrfase"/>
</dbReference>
<dbReference type="SUPFAM" id="SSF56112">
    <property type="entry name" value="Protein kinase-like (PK-like)"/>
    <property type="match status" value="1"/>
</dbReference>
<gene>
    <name evidence="2" type="ORF">N473_14450</name>
</gene>
<evidence type="ECO:0000313" key="2">
    <source>
        <dbReference type="EMBL" id="KZN64522.1"/>
    </source>
</evidence>
<dbReference type="Proteomes" id="UP000076486">
    <property type="component" value="Unassembled WGS sequence"/>
</dbReference>
<dbReference type="RefSeq" id="WP_063367556.1">
    <property type="nucleotide sequence ID" value="NZ_AUYC01000021.1"/>
</dbReference>
<feature type="domain" description="Aminoglycoside phosphotransferase" evidence="1">
    <location>
        <begin position="37"/>
        <end position="246"/>
    </location>
</feature>
<name>A0A167LH67_9GAMM</name>
<comment type="caution">
    <text evidence="2">The sequence shown here is derived from an EMBL/GenBank/DDBJ whole genome shotgun (WGS) entry which is preliminary data.</text>
</comment>